<evidence type="ECO:0000256" key="3">
    <source>
        <dbReference type="ARBA" id="ARBA00023211"/>
    </source>
</evidence>
<dbReference type="KEGG" id="ehx:EMIHUDRAFT_47366"/>
<evidence type="ECO:0000259" key="4">
    <source>
        <dbReference type="Pfam" id="PF00149"/>
    </source>
</evidence>
<evidence type="ECO:0000256" key="1">
    <source>
        <dbReference type="ARBA" id="ARBA00001936"/>
    </source>
</evidence>
<proteinExistence type="predicted"/>
<evidence type="ECO:0000313" key="6">
    <source>
        <dbReference type="Proteomes" id="UP000013827"/>
    </source>
</evidence>
<keyword evidence="3" id="KW-0464">Manganese</keyword>
<keyword evidence="6" id="KW-1185">Reference proteome</keyword>
<dbReference type="InterPro" id="IPR006186">
    <property type="entry name" value="Ser/Thr-sp_prot-phosphatase"/>
</dbReference>
<dbReference type="SUPFAM" id="SSF56300">
    <property type="entry name" value="Metallo-dependent phosphatases"/>
    <property type="match status" value="1"/>
</dbReference>
<dbReference type="GeneID" id="19046196"/>
<dbReference type="GO" id="GO:0046872">
    <property type="term" value="F:metal ion binding"/>
    <property type="evidence" value="ECO:0007669"/>
    <property type="project" value="UniProtKB-KW"/>
</dbReference>
<dbReference type="PANTHER" id="PTHR45668">
    <property type="entry name" value="SERINE/THREONINE-PROTEIN PHOSPHATASE 5-RELATED"/>
    <property type="match status" value="1"/>
</dbReference>
<name>A0A0D3J8E1_EMIH1</name>
<reference evidence="6" key="1">
    <citation type="journal article" date="2013" name="Nature">
        <title>Pan genome of the phytoplankton Emiliania underpins its global distribution.</title>
        <authorList>
            <person name="Read B.A."/>
            <person name="Kegel J."/>
            <person name="Klute M.J."/>
            <person name="Kuo A."/>
            <person name="Lefebvre S.C."/>
            <person name="Maumus F."/>
            <person name="Mayer C."/>
            <person name="Miller J."/>
            <person name="Monier A."/>
            <person name="Salamov A."/>
            <person name="Young J."/>
            <person name="Aguilar M."/>
            <person name="Claverie J.M."/>
            <person name="Frickenhaus S."/>
            <person name="Gonzalez K."/>
            <person name="Herman E.K."/>
            <person name="Lin Y.C."/>
            <person name="Napier J."/>
            <person name="Ogata H."/>
            <person name="Sarno A.F."/>
            <person name="Shmutz J."/>
            <person name="Schroeder D."/>
            <person name="de Vargas C."/>
            <person name="Verret F."/>
            <person name="von Dassow P."/>
            <person name="Valentin K."/>
            <person name="Van de Peer Y."/>
            <person name="Wheeler G."/>
            <person name="Dacks J.B."/>
            <person name="Delwiche C.F."/>
            <person name="Dyhrman S.T."/>
            <person name="Glockner G."/>
            <person name="John U."/>
            <person name="Richards T."/>
            <person name="Worden A.Z."/>
            <person name="Zhang X."/>
            <person name="Grigoriev I.V."/>
            <person name="Allen A.E."/>
            <person name="Bidle K."/>
            <person name="Borodovsky M."/>
            <person name="Bowler C."/>
            <person name="Brownlee C."/>
            <person name="Cock J.M."/>
            <person name="Elias M."/>
            <person name="Gladyshev V.N."/>
            <person name="Groth M."/>
            <person name="Guda C."/>
            <person name="Hadaegh A."/>
            <person name="Iglesias-Rodriguez M.D."/>
            <person name="Jenkins J."/>
            <person name="Jones B.M."/>
            <person name="Lawson T."/>
            <person name="Leese F."/>
            <person name="Lindquist E."/>
            <person name="Lobanov A."/>
            <person name="Lomsadze A."/>
            <person name="Malik S.B."/>
            <person name="Marsh M.E."/>
            <person name="Mackinder L."/>
            <person name="Mock T."/>
            <person name="Mueller-Roeber B."/>
            <person name="Pagarete A."/>
            <person name="Parker M."/>
            <person name="Probert I."/>
            <person name="Quesneville H."/>
            <person name="Raines C."/>
            <person name="Rensing S.A."/>
            <person name="Riano-Pachon D.M."/>
            <person name="Richier S."/>
            <person name="Rokitta S."/>
            <person name="Shiraiwa Y."/>
            <person name="Soanes D.M."/>
            <person name="van der Giezen M."/>
            <person name="Wahlund T.M."/>
            <person name="Williams B."/>
            <person name="Wilson W."/>
            <person name="Wolfe G."/>
            <person name="Wurch L.L."/>
        </authorList>
    </citation>
    <scope>NUCLEOTIDE SEQUENCE</scope>
</reference>
<dbReference type="HOGENOM" id="CLU_004962_0_9_1"/>
<dbReference type="EnsemblProtists" id="EOD19776">
    <property type="protein sequence ID" value="EOD19776"/>
    <property type="gene ID" value="EMIHUDRAFT_47349"/>
</dbReference>
<evidence type="ECO:0000313" key="5">
    <source>
        <dbReference type="EnsemblProtists" id="EOD19776"/>
    </source>
</evidence>
<dbReference type="InterPro" id="IPR051134">
    <property type="entry name" value="PPP_phosphatase"/>
</dbReference>
<sequence>VTVVGDLHGQFGDLLHIFRSQGFPSATRPYVFNGDFVDRGPASVEVALTLFAFQLLLPNSVFLNRGACNHEERSVHSQCGFQAECNAKYG</sequence>
<dbReference type="OMA" id="ACNHEER"/>
<organism evidence="5 6">
    <name type="scientific">Emiliania huxleyi (strain CCMP1516)</name>
    <dbReference type="NCBI Taxonomy" id="280463"/>
    <lineage>
        <taxon>Eukaryota</taxon>
        <taxon>Haptista</taxon>
        <taxon>Haptophyta</taxon>
        <taxon>Prymnesiophyceae</taxon>
        <taxon>Isochrysidales</taxon>
        <taxon>Noelaerhabdaceae</taxon>
        <taxon>Emiliania</taxon>
    </lineage>
</organism>
<dbReference type="GO" id="GO:0016787">
    <property type="term" value="F:hydrolase activity"/>
    <property type="evidence" value="ECO:0007669"/>
    <property type="project" value="InterPro"/>
</dbReference>
<dbReference type="Gene3D" id="3.60.21.10">
    <property type="match status" value="1"/>
</dbReference>
<reference evidence="5" key="2">
    <citation type="submission" date="2024-10" db="UniProtKB">
        <authorList>
            <consortium name="EnsemblProtists"/>
        </authorList>
    </citation>
    <scope>IDENTIFICATION</scope>
</reference>
<dbReference type="PaxDb" id="2903-EOD18195"/>
<dbReference type="Pfam" id="PF00149">
    <property type="entry name" value="Metallophos"/>
    <property type="match status" value="1"/>
</dbReference>
<dbReference type="AlphaFoldDB" id="A0A0D3J8E1"/>
<dbReference type="RefSeq" id="XP_005772205.1">
    <property type="nucleotide sequence ID" value="XM_005772148.1"/>
</dbReference>
<dbReference type="STRING" id="2903.R1DUL1"/>
<feature type="domain" description="Calcineurin-like phosphoesterase" evidence="4">
    <location>
        <begin position="1"/>
        <end position="90"/>
    </location>
</feature>
<evidence type="ECO:0000256" key="2">
    <source>
        <dbReference type="ARBA" id="ARBA00022723"/>
    </source>
</evidence>
<dbReference type="InterPro" id="IPR029052">
    <property type="entry name" value="Metallo-depent_PP-like"/>
</dbReference>
<dbReference type="RefSeq" id="XP_005770624.1">
    <property type="nucleotide sequence ID" value="XM_005770567.1"/>
</dbReference>
<dbReference type="eggNOG" id="KOG0376">
    <property type="taxonomic scope" value="Eukaryota"/>
</dbReference>
<dbReference type="EnsemblProtists" id="EOD18195">
    <property type="protein sequence ID" value="EOD18195"/>
    <property type="gene ID" value="EMIHUDRAFT_47366"/>
</dbReference>
<dbReference type="Proteomes" id="UP000013827">
    <property type="component" value="Unassembled WGS sequence"/>
</dbReference>
<dbReference type="PANTHER" id="PTHR45668:SF5">
    <property type="entry name" value="SERINE_THREONINE-PROTEIN PHOSPHATASE 5"/>
    <property type="match status" value="1"/>
</dbReference>
<dbReference type="PRINTS" id="PR00114">
    <property type="entry name" value="STPHPHTASE"/>
</dbReference>
<dbReference type="InterPro" id="IPR004843">
    <property type="entry name" value="Calcineurin-like_PHP"/>
</dbReference>
<dbReference type="GeneID" id="17265322"/>
<comment type="cofactor">
    <cofactor evidence="1">
        <name>Mn(2+)</name>
        <dbReference type="ChEBI" id="CHEBI:29035"/>
    </cofactor>
</comment>
<accession>A0A0D3J8E1</accession>
<keyword evidence="2" id="KW-0479">Metal-binding</keyword>
<protein>
    <recommendedName>
        <fullName evidence="4">Calcineurin-like phosphoesterase domain-containing protein</fullName>
    </recommendedName>
</protein>
<dbReference type="KEGG" id="ehx:EMIHUDRAFT_47349"/>